<dbReference type="GO" id="GO:0030288">
    <property type="term" value="C:outer membrane-bounded periplasmic space"/>
    <property type="evidence" value="ECO:0007669"/>
    <property type="project" value="TreeGrafter"/>
</dbReference>
<dbReference type="InterPro" id="IPR029052">
    <property type="entry name" value="Metallo-depent_PP-like"/>
</dbReference>
<dbReference type="GO" id="GO:0008254">
    <property type="term" value="F:3'-nucleotidase activity"/>
    <property type="evidence" value="ECO:0007669"/>
    <property type="project" value="UniProtKB-EC"/>
</dbReference>
<dbReference type="InterPro" id="IPR004843">
    <property type="entry name" value="Calcineurin-like_PHP"/>
</dbReference>
<dbReference type="GO" id="GO:0009166">
    <property type="term" value="P:nucleotide catabolic process"/>
    <property type="evidence" value="ECO:0007669"/>
    <property type="project" value="InterPro"/>
</dbReference>
<evidence type="ECO:0000256" key="6">
    <source>
        <dbReference type="ARBA" id="ARBA00022723"/>
    </source>
</evidence>
<dbReference type="Pfam" id="PF02872">
    <property type="entry name" value="5_nucleotid_C"/>
    <property type="match status" value="1"/>
</dbReference>
<keyword evidence="15" id="KW-1185">Reference proteome</keyword>
<evidence type="ECO:0000256" key="8">
    <source>
        <dbReference type="ARBA" id="ARBA00022741"/>
    </source>
</evidence>
<dbReference type="PROSITE" id="PS00785">
    <property type="entry name" value="5_NUCLEOTIDASE_1"/>
    <property type="match status" value="1"/>
</dbReference>
<comment type="catalytic activity">
    <reaction evidence="2">
        <text>a nucleoside 2',3'-cyclic phosphate + H2O = a nucleoside 3'-phosphate + H(+)</text>
        <dbReference type="Rhea" id="RHEA:19621"/>
        <dbReference type="ChEBI" id="CHEBI:15377"/>
        <dbReference type="ChEBI" id="CHEBI:15378"/>
        <dbReference type="ChEBI" id="CHEBI:66949"/>
        <dbReference type="ChEBI" id="CHEBI:66954"/>
        <dbReference type="EC" id="3.1.4.16"/>
    </reaction>
</comment>
<dbReference type="EMBL" id="CP025746">
    <property type="protein sequence ID" value="QAA30237.1"/>
    <property type="molecule type" value="Genomic_DNA"/>
</dbReference>
<dbReference type="InterPro" id="IPR006179">
    <property type="entry name" value="5_nucleotidase/apyrase"/>
</dbReference>
<evidence type="ECO:0000256" key="3">
    <source>
        <dbReference type="ARBA" id="ARBA00001968"/>
    </source>
</evidence>
<dbReference type="RefSeq" id="WP_128210688.1">
    <property type="nucleotide sequence ID" value="NZ_CP025746.1"/>
</dbReference>
<dbReference type="GO" id="GO:0000166">
    <property type="term" value="F:nucleotide binding"/>
    <property type="evidence" value="ECO:0007669"/>
    <property type="project" value="UniProtKB-KW"/>
</dbReference>
<proteinExistence type="inferred from homology"/>
<keyword evidence="7" id="KW-0732">Signal</keyword>
<reference evidence="14 15" key="1">
    <citation type="submission" date="2018-01" db="EMBL/GenBank/DDBJ databases">
        <title>Genome Sequencing and Assembly of Anaerobacter polyendosporus strain CT4.</title>
        <authorList>
            <person name="Tachaapaikoon C."/>
            <person name="Sutheeworapong S."/>
            <person name="Jenjaroenpun P."/>
            <person name="Wongsurawat T."/>
            <person name="Nookeaw I."/>
            <person name="Cheawchanlertfa P."/>
            <person name="Kosugi A."/>
            <person name="Cheevadhanarak S."/>
            <person name="Ratanakhanokchai K."/>
        </authorList>
    </citation>
    <scope>NUCLEOTIDE SEQUENCE [LARGE SCALE GENOMIC DNA]</scope>
    <source>
        <strain evidence="14 15">CT4</strain>
    </source>
</reference>
<evidence type="ECO:0000256" key="1">
    <source>
        <dbReference type="ARBA" id="ARBA00000527"/>
    </source>
</evidence>
<dbReference type="InterPro" id="IPR041827">
    <property type="entry name" value="CpdB_N"/>
</dbReference>
<evidence type="ECO:0000259" key="13">
    <source>
        <dbReference type="Pfam" id="PF02872"/>
    </source>
</evidence>
<dbReference type="OrthoDB" id="9800780at2"/>
<feature type="domain" description="5'-Nucleotidase C-terminal" evidence="13">
    <location>
        <begin position="329"/>
        <end position="487"/>
    </location>
</feature>
<keyword evidence="9 11" id="KW-0378">Hydrolase</keyword>
<comment type="similarity">
    <text evidence="5 11">Belongs to the 5'-nucleotidase family.</text>
</comment>
<dbReference type="Gene3D" id="3.60.21.10">
    <property type="match status" value="1"/>
</dbReference>
<name>A0A3R5U2W1_9CLOT</name>
<evidence type="ECO:0000313" key="14">
    <source>
        <dbReference type="EMBL" id="QAA30237.1"/>
    </source>
</evidence>
<feature type="domain" description="Calcineurin-like phosphoesterase" evidence="12">
    <location>
        <begin position="9"/>
        <end position="241"/>
    </location>
</feature>
<dbReference type="SUPFAM" id="SSF56300">
    <property type="entry name" value="Metallo-dependent phosphatases"/>
    <property type="match status" value="1"/>
</dbReference>
<protein>
    <submittedName>
        <fullName evidence="14">Bifunctional metallophosphatase/5'-nucleotidase</fullName>
    </submittedName>
</protein>
<evidence type="ECO:0000256" key="11">
    <source>
        <dbReference type="RuleBase" id="RU362119"/>
    </source>
</evidence>
<keyword evidence="6" id="KW-0479">Metal-binding</keyword>
<dbReference type="Proteomes" id="UP000286268">
    <property type="component" value="Chromosome"/>
</dbReference>
<evidence type="ECO:0000256" key="7">
    <source>
        <dbReference type="ARBA" id="ARBA00022729"/>
    </source>
</evidence>
<evidence type="ECO:0000256" key="10">
    <source>
        <dbReference type="ARBA" id="ARBA00023268"/>
    </source>
</evidence>
<evidence type="ECO:0000256" key="5">
    <source>
        <dbReference type="ARBA" id="ARBA00006654"/>
    </source>
</evidence>
<comment type="subcellular location">
    <subcellularLocation>
        <location evidence="4">Cell envelope</location>
    </subcellularLocation>
</comment>
<organism evidence="14 15">
    <name type="scientific">Clostridium manihotivorum</name>
    <dbReference type="NCBI Taxonomy" id="2320868"/>
    <lineage>
        <taxon>Bacteria</taxon>
        <taxon>Bacillati</taxon>
        <taxon>Bacillota</taxon>
        <taxon>Clostridia</taxon>
        <taxon>Eubacteriales</taxon>
        <taxon>Clostridiaceae</taxon>
        <taxon>Clostridium</taxon>
    </lineage>
</organism>
<dbReference type="PANTHER" id="PTHR11575:SF6">
    <property type="entry name" value="2',3'-CYCLIC-NUCLEOTIDE 2'-PHOSPHODIESTERASE_3'-NUCLEOTIDASE"/>
    <property type="match status" value="1"/>
</dbReference>
<dbReference type="KEGG" id="cmah:C1I91_00210"/>
<dbReference type="PROSITE" id="PS00786">
    <property type="entry name" value="5_NUCLEOTIDASE_2"/>
    <property type="match status" value="1"/>
</dbReference>
<dbReference type="InterPro" id="IPR036907">
    <property type="entry name" value="5'-Nucleotdase_C_sf"/>
</dbReference>
<dbReference type="Gene3D" id="3.90.780.10">
    <property type="entry name" value="5'-Nucleotidase, C-terminal domain"/>
    <property type="match status" value="1"/>
</dbReference>
<dbReference type="InterPro" id="IPR006146">
    <property type="entry name" value="5'-Nucleotdase_CS"/>
</dbReference>
<evidence type="ECO:0000256" key="4">
    <source>
        <dbReference type="ARBA" id="ARBA00004196"/>
    </source>
</evidence>
<dbReference type="CDD" id="cd07410">
    <property type="entry name" value="MPP_CpdB_N"/>
    <property type="match status" value="1"/>
</dbReference>
<evidence type="ECO:0000313" key="15">
    <source>
        <dbReference type="Proteomes" id="UP000286268"/>
    </source>
</evidence>
<comment type="cofactor">
    <cofactor evidence="3">
        <name>a divalent metal cation</name>
        <dbReference type="ChEBI" id="CHEBI:60240"/>
    </cofactor>
</comment>
<gene>
    <name evidence="14" type="ORF">C1I91_00210</name>
</gene>
<dbReference type="GO" id="GO:0008663">
    <property type="term" value="F:2',3'-cyclic-nucleotide 2'-phosphodiesterase activity"/>
    <property type="evidence" value="ECO:0007669"/>
    <property type="project" value="UniProtKB-EC"/>
</dbReference>
<evidence type="ECO:0000256" key="2">
    <source>
        <dbReference type="ARBA" id="ARBA00001730"/>
    </source>
</evidence>
<dbReference type="Pfam" id="PF00149">
    <property type="entry name" value="Metallophos"/>
    <property type="match status" value="1"/>
</dbReference>
<dbReference type="InterPro" id="IPR008334">
    <property type="entry name" value="5'-Nucleotdase_C"/>
</dbReference>
<dbReference type="PANTHER" id="PTHR11575">
    <property type="entry name" value="5'-NUCLEOTIDASE-RELATED"/>
    <property type="match status" value="1"/>
</dbReference>
<evidence type="ECO:0000256" key="9">
    <source>
        <dbReference type="ARBA" id="ARBA00022801"/>
    </source>
</evidence>
<dbReference type="AlphaFoldDB" id="A0A3R5U2W1"/>
<evidence type="ECO:0000259" key="12">
    <source>
        <dbReference type="Pfam" id="PF00149"/>
    </source>
</evidence>
<keyword evidence="10" id="KW-0511">Multifunctional enzyme</keyword>
<comment type="catalytic activity">
    <reaction evidence="1">
        <text>a ribonucleoside 3'-phosphate + H2O = a ribonucleoside + phosphate</text>
        <dbReference type="Rhea" id="RHEA:10144"/>
        <dbReference type="ChEBI" id="CHEBI:13197"/>
        <dbReference type="ChEBI" id="CHEBI:15377"/>
        <dbReference type="ChEBI" id="CHEBI:18254"/>
        <dbReference type="ChEBI" id="CHEBI:43474"/>
        <dbReference type="EC" id="3.1.3.6"/>
    </reaction>
</comment>
<dbReference type="SUPFAM" id="SSF55816">
    <property type="entry name" value="5'-nucleotidase (syn. UDP-sugar hydrolase), C-terminal domain"/>
    <property type="match status" value="1"/>
</dbReference>
<sequence length="525" mass="59974">MNIDNSNITILHTSDIHGNLLPIYYGTNEHRDIGLCKLSTIIKKEKEQNPNTLLIDCGDALQGSPLIYYYARINSQGINPVIKLFNHLGYDSFTVGNHEFNYGMDYLLQAKNQSKFPWITSNIISKSNGQPYFDKPYIIREYSNGLKVGVLGCTTKYIPNWEQPHIIKDLDFEDVIDSLNYWVPKVKADGADIVIVAYHGGFERDVETGIPTENLTGENQGYEICEKVKDIDVLLTGHQHRTIFNRYINNVLVCQSGFDGASIGKVSLSLGFKDSKWHIISVSNEMLYSKDYDEDVDCLELVKEYEINTQAWLDTPIGKINGDMTVSDPLKIRLQDNSLMEFINKVQMYFGETDISLTSLFDNRSPGLKTNVTMRDVVSNYIYPNTLKVLKLKGLDIKLALERSASYFEYIDGEYTVSKEFANPKPQHYNYDMWEGINYIINVSKPIGDRVISLKYKNTDLDMNKEYNVVMNNYRASGGGDYLMFKDKPLVKDIPTDVSELIANYILERKVIDATVNNNWKVIHD</sequence>
<accession>A0A3R5U2W1</accession>
<dbReference type="PRINTS" id="PR01607">
    <property type="entry name" value="APYRASEFAMLY"/>
</dbReference>
<dbReference type="GO" id="GO:0046872">
    <property type="term" value="F:metal ion binding"/>
    <property type="evidence" value="ECO:0007669"/>
    <property type="project" value="UniProtKB-KW"/>
</dbReference>
<keyword evidence="8 11" id="KW-0547">Nucleotide-binding</keyword>